<dbReference type="Gene3D" id="3.40.30.10">
    <property type="entry name" value="Glutaredoxin"/>
    <property type="match status" value="1"/>
</dbReference>
<protein>
    <recommendedName>
        <fullName evidence="4">Glutaredoxin domain-containing protein</fullName>
    </recommendedName>
</protein>
<dbReference type="PRINTS" id="PR00160">
    <property type="entry name" value="GLUTAREDOXIN"/>
</dbReference>
<comment type="caution">
    <text evidence="5">The sequence shown here is derived from an EMBL/GenBank/DDBJ whole genome shotgun (WGS) entry which is preliminary data.</text>
</comment>
<feature type="domain" description="Glutaredoxin" evidence="4">
    <location>
        <begin position="123"/>
        <end position="188"/>
    </location>
</feature>
<dbReference type="SUPFAM" id="SSF52833">
    <property type="entry name" value="Thioredoxin-like"/>
    <property type="match status" value="1"/>
</dbReference>
<reference evidence="5 6" key="1">
    <citation type="journal article" date="2013" name="PLoS Genet.">
        <title>Genomic mechanisms accounting for the adaptation to parasitism in nematode-trapping fungi.</title>
        <authorList>
            <person name="Meerupati T."/>
            <person name="Andersson K.M."/>
            <person name="Friman E."/>
            <person name="Kumar D."/>
            <person name="Tunlid A."/>
            <person name="Ahren D."/>
        </authorList>
    </citation>
    <scope>NUCLEOTIDE SEQUENCE [LARGE SCALE GENOMIC DNA]</scope>
    <source>
        <strain evidence="5 6">CBS 200.50</strain>
    </source>
</reference>
<dbReference type="PANTHER" id="PTHR45694">
    <property type="entry name" value="GLUTAREDOXIN 2"/>
    <property type="match status" value="1"/>
</dbReference>
<gene>
    <name evidence="5" type="ORF">H072_10360</name>
</gene>
<dbReference type="AlphaFoldDB" id="S8BAK2"/>
<dbReference type="InterPro" id="IPR014025">
    <property type="entry name" value="Glutaredoxin_subgr"/>
</dbReference>
<feature type="transmembrane region" description="Helical" evidence="3">
    <location>
        <begin position="7"/>
        <end position="26"/>
    </location>
</feature>
<keyword evidence="3" id="KW-0812">Transmembrane</keyword>
<dbReference type="GO" id="GO:0005801">
    <property type="term" value="C:cis-Golgi network"/>
    <property type="evidence" value="ECO:0007669"/>
    <property type="project" value="UniProtKB-ARBA"/>
</dbReference>
<comment type="similarity">
    <text evidence="1">Belongs to the glutaredoxin family. Monothiol subfamily.</text>
</comment>
<keyword evidence="3" id="KW-1133">Transmembrane helix</keyword>
<organism evidence="5 6">
    <name type="scientific">Dactylellina haptotyla (strain CBS 200.50)</name>
    <name type="common">Nematode-trapping fungus</name>
    <name type="synonym">Monacrosporium haptotylum</name>
    <dbReference type="NCBI Taxonomy" id="1284197"/>
    <lineage>
        <taxon>Eukaryota</taxon>
        <taxon>Fungi</taxon>
        <taxon>Dikarya</taxon>
        <taxon>Ascomycota</taxon>
        <taxon>Pezizomycotina</taxon>
        <taxon>Orbiliomycetes</taxon>
        <taxon>Orbiliales</taxon>
        <taxon>Orbiliaceae</taxon>
        <taxon>Dactylellina</taxon>
    </lineage>
</organism>
<proteinExistence type="inferred from homology"/>
<dbReference type="FunFam" id="3.40.30.10:FF:000093">
    <property type="entry name" value="Glutaredoxin 2"/>
    <property type="match status" value="1"/>
</dbReference>
<dbReference type="GO" id="GO:0000324">
    <property type="term" value="C:fungal-type vacuole"/>
    <property type="evidence" value="ECO:0007669"/>
    <property type="project" value="TreeGrafter"/>
</dbReference>
<evidence type="ECO:0000256" key="3">
    <source>
        <dbReference type="SAM" id="Phobius"/>
    </source>
</evidence>
<sequence length="222" mass="24220">MTAVRRVKVLGIAAFTLIIILLFYGAQTHTDRRIALNEHNAERHRQKEALKGGMDAEDLAIEKQLKSQRLKDAEEAAKAKANAKAPNPPKGMEGVPPAKGKTAGAGKWDVHVEIDEILKMSPIIIFSKTYCPYSKKAKRLLLETYKITPAPYVVELDEHDHGPAIQDELEKMTGRRTVPNILVQGRSIGGGDDIAELDADGKLVGKIKSLGGKAVQDVVKGK</sequence>
<dbReference type="PANTHER" id="PTHR45694:SF5">
    <property type="entry name" value="GLUTAREDOXIN 2"/>
    <property type="match status" value="1"/>
</dbReference>
<dbReference type="GO" id="GO:0034599">
    <property type="term" value="P:cellular response to oxidative stress"/>
    <property type="evidence" value="ECO:0007669"/>
    <property type="project" value="TreeGrafter"/>
</dbReference>
<accession>S8BAK2</accession>
<reference evidence="6" key="2">
    <citation type="submission" date="2013-04" db="EMBL/GenBank/DDBJ databases">
        <title>Genomic mechanisms accounting for the adaptation to parasitism in nematode-trapping fungi.</title>
        <authorList>
            <person name="Ahren D.G."/>
        </authorList>
    </citation>
    <scope>NUCLEOTIDE SEQUENCE [LARGE SCALE GENOMIC DNA]</scope>
    <source>
        <strain evidence="6">CBS 200.50</strain>
    </source>
</reference>
<dbReference type="Pfam" id="PF00462">
    <property type="entry name" value="Glutaredoxin"/>
    <property type="match status" value="1"/>
</dbReference>
<dbReference type="STRING" id="1284197.S8BAK2"/>
<evidence type="ECO:0000259" key="4">
    <source>
        <dbReference type="Pfam" id="PF00462"/>
    </source>
</evidence>
<evidence type="ECO:0000313" key="6">
    <source>
        <dbReference type="Proteomes" id="UP000015100"/>
    </source>
</evidence>
<dbReference type="EMBL" id="AQGS01000958">
    <property type="protein sequence ID" value="EPS36168.1"/>
    <property type="molecule type" value="Genomic_DNA"/>
</dbReference>
<dbReference type="CDD" id="cd03419">
    <property type="entry name" value="GRX_GRXh_1_2_like"/>
    <property type="match status" value="1"/>
</dbReference>
<evidence type="ECO:0000256" key="1">
    <source>
        <dbReference type="ARBA" id="ARBA00009630"/>
    </source>
</evidence>
<evidence type="ECO:0000256" key="2">
    <source>
        <dbReference type="SAM" id="MobiDB-lite"/>
    </source>
</evidence>
<dbReference type="NCBIfam" id="TIGR02180">
    <property type="entry name" value="GRX_euk"/>
    <property type="match status" value="1"/>
</dbReference>
<dbReference type="OMA" id="FYHKTMD"/>
<dbReference type="InterPro" id="IPR036249">
    <property type="entry name" value="Thioredoxin-like_sf"/>
</dbReference>
<dbReference type="GO" id="GO:0004362">
    <property type="term" value="F:glutathione-disulfide reductase (NADPH) activity"/>
    <property type="evidence" value="ECO:0007669"/>
    <property type="project" value="UniProtKB-ARBA"/>
</dbReference>
<feature type="region of interest" description="Disordered" evidence="2">
    <location>
        <begin position="71"/>
        <end position="102"/>
    </location>
</feature>
<keyword evidence="3" id="KW-0472">Membrane</keyword>
<dbReference type="PROSITE" id="PS51354">
    <property type="entry name" value="GLUTAREDOXIN_2"/>
    <property type="match status" value="1"/>
</dbReference>
<name>S8BAK2_DACHA</name>
<keyword evidence="6" id="KW-1185">Reference proteome</keyword>
<dbReference type="Proteomes" id="UP000015100">
    <property type="component" value="Unassembled WGS sequence"/>
</dbReference>
<evidence type="ECO:0000313" key="5">
    <source>
        <dbReference type="EMBL" id="EPS36168.1"/>
    </source>
</evidence>
<dbReference type="GO" id="GO:0005796">
    <property type="term" value="C:Golgi lumen"/>
    <property type="evidence" value="ECO:0007669"/>
    <property type="project" value="TreeGrafter"/>
</dbReference>
<dbReference type="OrthoDB" id="423313at2759"/>
<dbReference type="InterPro" id="IPR011899">
    <property type="entry name" value="Glutaredoxin_euk/vir"/>
</dbReference>
<dbReference type="HOGENOM" id="CLU_026126_0_1_1"/>
<dbReference type="InterPro" id="IPR002109">
    <property type="entry name" value="Glutaredoxin"/>
</dbReference>
<dbReference type="eggNOG" id="KOG1752">
    <property type="taxonomic scope" value="Eukaryota"/>
</dbReference>